<dbReference type="AlphaFoldDB" id="A0A2K1YZD9"/>
<evidence type="ECO:0000256" key="1">
    <source>
        <dbReference type="SAM" id="MobiDB-lite"/>
    </source>
</evidence>
<dbReference type="Proteomes" id="UP000006729">
    <property type="component" value="Chromosome 10"/>
</dbReference>
<accession>A0A2K1YZD9</accession>
<dbReference type="EMBL" id="CM009299">
    <property type="protein sequence ID" value="PNT18396.1"/>
    <property type="molecule type" value="Genomic_DNA"/>
</dbReference>
<dbReference type="STRING" id="3694.A0A2K1YZD9"/>
<feature type="region of interest" description="Disordered" evidence="1">
    <location>
        <begin position="71"/>
        <end position="107"/>
    </location>
</feature>
<feature type="transmembrane region" description="Helical" evidence="2">
    <location>
        <begin position="15"/>
        <end position="37"/>
    </location>
</feature>
<dbReference type="InParanoid" id="A0A2K1YZD9"/>
<keyword evidence="2" id="KW-1133">Transmembrane helix</keyword>
<gene>
    <name evidence="3" type="ORF">POPTR_010G239500</name>
</gene>
<keyword evidence="4" id="KW-1185">Reference proteome</keyword>
<proteinExistence type="predicted"/>
<evidence type="ECO:0000256" key="2">
    <source>
        <dbReference type="SAM" id="Phobius"/>
    </source>
</evidence>
<feature type="compositionally biased region" description="Basic and acidic residues" evidence="1">
    <location>
        <begin position="96"/>
        <end position="105"/>
    </location>
</feature>
<evidence type="ECO:0000313" key="4">
    <source>
        <dbReference type="Proteomes" id="UP000006729"/>
    </source>
</evidence>
<sequence length="123" mass="14029">MNMVQFVESRIDSCIFMGAICSLSCVEFTNTSFSCFLCNPFHKKKRVKLLNVSCLATFFFLFLSRESDKLVEDGSSSSSRKRQLKSSSFGVTTSKRKSEETESSGKSRCKFFHTRKLEQLANF</sequence>
<keyword evidence="2" id="KW-0472">Membrane</keyword>
<protein>
    <submittedName>
        <fullName evidence="3">Uncharacterized protein</fullName>
    </submittedName>
</protein>
<name>A0A2K1YZD9_POPTR</name>
<dbReference type="Gramene" id="Potri.010G239500.1.v4.1">
    <property type="protein sequence ID" value="Potri.010G239500.1.v4.1"/>
    <property type="gene ID" value="Potri.010G239500.v4.1"/>
</dbReference>
<reference evidence="3 4" key="1">
    <citation type="journal article" date="2006" name="Science">
        <title>The genome of black cottonwood, Populus trichocarpa (Torr. &amp; Gray).</title>
        <authorList>
            <person name="Tuskan G.A."/>
            <person name="Difazio S."/>
            <person name="Jansson S."/>
            <person name="Bohlmann J."/>
            <person name="Grigoriev I."/>
            <person name="Hellsten U."/>
            <person name="Putnam N."/>
            <person name="Ralph S."/>
            <person name="Rombauts S."/>
            <person name="Salamov A."/>
            <person name="Schein J."/>
            <person name="Sterck L."/>
            <person name="Aerts A."/>
            <person name="Bhalerao R.R."/>
            <person name="Bhalerao R.P."/>
            <person name="Blaudez D."/>
            <person name="Boerjan W."/>
            <person name="Brun A."/>
            <person name="Brunner A."/>
            <person name="Busov V."/>
            <person name="Campbell M."/>
            <person name="Carlson J."/>
            <person name="Chalot M."/>
            <person name="Chapman J."/>
            <person name="Chen G.L."/>
            <person name="Cooper D."/>
            <person name="Coutinho P.M."/>
            <person name="Couturier J."/>
            <person name="Covert S."/>
            <person name="Cronk Q."/>
            <person name="Cunningham R."/>
            <person name="Davis J."/>
            <person name="Degroeve S."/>
            <person name="Dejardin A."/>
            <person name="Depamphilis C."/>
            <person name="Detter J."/>
            <person name="Dirks B."/>
            <person name="Dubchak I."/>
            <person name="Duplessis S."/>
            <person name="Ehlting J."/>
            <person name="Ellis B."/>
            <person name="Gendler K."/>
            <person name="Goodstein D."/>
            <person name="Gribskov M."/>
            <person name="Grimwood J."/>
            <person name="Groover A."/>
            <person name="Gunter L."/>
            <person name="Hamberger B."/>
            <person name="Heinze B."/>
            <person name="Helariutta Y."/>
            <person name="Henrissat B."/>
            <person name="Holligan D."/>
            <person name="Holt R."/>
            <person name="Huang W."/>
            <person name="Islam-Faridi N."/>
            <person name="Jones S."/>
            <person name="Jones-Rhoades M."/>
            <person name="Jorgensen R."/>
            <person name="Joshi C."/>
            <person name="Kangasjarvi J."/>
            <person name="Karlsson J."/>
            <person name="Kelleher C."/>
            <person name="Kirkpatrick R."/>
            <person name="Kirst M."/>
            <person name="Kohler A."/>
            <person name="Kalluri U."/>
            <person name="Larimer F."/>
            <person name="Leebens-Mack J."/>
            <person name="Leple J.C."/>
            <person name="Locascio P."/>
            <person name="Lou Y."/>
            <person name="Lucas S."/>
            <person name="Martin F."/>
            <person name="Montanini B."/>
            <person name="Napoli C."/>
            <person name="Nelson D.R."/>
            <person name="Nelson C."/>
            <person name="Nieminen K."/>
            <person name="Nilsson O."/>
            <person name="Pereda V."/>
            <person name="Peter G."/>
            <person name="Philippe R."/>
            <person name="Pilate G."/>
            <person name="Poliakov A."/>
            <person name="Razumovskaya J."/>
            <person name="Richardson P."/>
            <person name="Rinaldi C."/>
            <person name="Ritland K."/>
            <person name="Rouze P."/>
            <person name="Ryaboy D."/>
            <person name="Schmutz J."/>
            <person name="Schrader J."/>
            <person name="Segerman B."/>
            <person name="Shin H."/>
            <person name="Siddiqui A."/>
            <person name="Sterky F."/>
            <person name="Terry A."/>
            <person name="Tsai C.J."/>
            <person name="Uberbacher E."/>
            <person name="Unneberg P."/>
            <person name="Vahala J."/>
            <person name="Wall K."/>
            <person name="Wessler S."/>
            <person name="Yang G."/>
            <person name="Yin T."/>
            <person name="Douglas C."/>
            <person name="Marra M."/>
            <person name="Sandberg G."/>
            <person name="Van de Peer Y."/>
            <person name="Rokhsar D."/>
        </authorList>
    </citation>
    <scope>NUCLEOTIDE SEQUENCE [LARGE SCALE GENOMIC DNA]</scope>
    <source>
        <strain evidence="4">cv. Nisqually</strain>
    </source>
</reference>
<evidence type="ECO:0000313" key="3">
    <source>
        <dbReference type="EMBL" id="PNT18396.1"/>
    </source>
</evidence>
<organism evidence="3 4">
    <name type="scientific">Populus trichocarpa</name>
    <name type="common">Western balsam poplar</name>
    <name type="synonym">Populus balsamifera subsp. trichocarpa</name>
    <dbReference type="NCBI Taxonomy" id="3694"/>
    <lineage>
        <taxon>Eukaryota</taxon>
        <taxon>Viridiplantae</taxon>
        <taxon>Streptophyta</taxon>
        <taxon>Embryophyta</taxon>
        <taxon>Tracheophyta</taxon>
        <taxon>Spermatophyta</taxon>
        <taxon>Magnoliopsida</taxon>
        <taxon>eudicotyledons</taxon>
        <taxon>Gunneridae</taxon>
        <taxon>Pentapetalae</taxon>
        <taxon>rosids</taxon>
        <taxon>fabids</taxon>
        <taxon>Malpighiales</taxon>
        <taxon>Salicaceae</taxon>
        <taxon>Saliceae</taxon>
        <taxon>Populus</taxon>
    </lineage>
</organism>
<keyword evidence="2" id="KW-0812">Transmembrane</keyword>